<dbReference type="EMBL" id="CP053586">
    <property type="protein sequence ID" value="WNZ26687.1"/>
    <property type="molecule type" value="Genomic_DNA"/>
</dbReference>
<dbReference type="InterPro" id="IPR002477">
    <property type="entry name" value="Peptidoglycan-bd-like"/>
</dbReference>
<protein>
    <submittedName>
        <fullName evidence="2">Peptidoglycan-binding protein</fullName>
    </submittedName>
</protein>
<dbReference type="SUPFAM" id="SSF47090">
    <property type="entry name" value="PGBD-like"/>
    <property type="match status" value="1"/>
</dbReference>
<accession>A0AA97AND5</accession>
<evidence type="ECO:0000313" key="2">
    <source>
        <dbReference type="EMBL" id="WNZ26687.1"/>
    </source>
</evidence>
<dbReference type="AlphaFoldDB" id="A0AA97AND5"/>
<gene>
    <name evidence="2" type="ORF">HJG54_18705</name>
</gene>
<dbReference type="Gene3D" id="1.10.101.10">
    <property type="entry name" value="PGBD-like superfamily/PGBD"/>
    <property type="match status" value="1"/>
</dbReference>
<sequence>MQVALNYAGFHVAVDGVFGPETQGAVVAFQHAVGLVPDGIVGPATASALGLY</sequence>
<feature type="domain" description="Peptidoglycan binding-like" evidence="1">
    <location>
        <begin position="2"/>
        <end position="49"/>
    </location>
</feature>
<evidence type="ECO:0000259" key="1">
    <source>
        <dbReference type="Pfam" id="PF01471"/>
    </source>
</evidence>
<dbReference type="Pfam" id="PF01471">
    <property type="entry name" value="PG_binding_1"/>
    <property type="match status" value="1"/>
</dbReference>
<proteinExistence type="predicted"/>
<dbReference type="InterPro" id="IPR036366">
    <property type="entry name" value="PGBDSf"/>
</dbReference>
<organism evidence="2">
    <name type="scientific">Leptolyngbya sp. NK1-12</name>
    <dbReference type="NCBI Taxonomy" id="2547451"/>
    <lineage>
        <taxon>Bacteria</taxon>
        <taxon>Bacillati</taxon>
        <taxon>Cyanobacteriota</taxon>
        <taxon>Cyanophyceae</taxon>
        <taxon>Leptolyngbyales</taxon>
        <taxon>Leptolyngbyaceae</taxon>
        <taxon>Leptolyngbya group</taxon>
        <taxon>Leptolyngbya</taxon>
    </lineage>
</organism>
<reference evidence="2" key="1">
    <citation type="submission" date="2020-05" db="EMBL/GenBank/DDBJ databases">
        <authorList>
            <person name="Zhu T."/>
            <person name="Keshari N."/>
            <person name="Lu X."/>
        </authorList>
    </citation>
    <scope>NUCLEOTIDE SEQUENCE</scope>
    <source>
        <strain evidence="2">NK1-12</strain>
    </source>
</reference>
<name>A0AA97AND5_9CYAN</name>
<dbReference type="InterPro" id="IPR036365">
    <property type="entry name" value="PGBD-like_sf"/>
</dbReference>